<dbReference type="GO" id="GO:0005783">
    <property type="term" value="C:endoplasmic reticulum"/>
    <property type="evidence" value="ECO:0007669"/>
    <property type="project" value="TreeGrafter"/>
</dbReference>
<protein>
    <recommendedName>
        <fullName evidence="7">Palmitoyltransferase</fullName>
        <ecNumber evidence="7">2.3.1.225</ecNumber>
    </recommendedName>
</protein>
<evidence type="ECO:0000256" key="2">
    <source>
        <dbReference type="ARBA" id="ARBA00022679"/>
    </source>
</evidence>
<evidence type="ECO:0000259" key="8">
    <source>
        <dbReference type="Pfam" id="PF01529"/>
    </source>
</evidence>
<dbReference type="Pfam" id="PF01529">
    <property type="entry name" value="DHHC"/>
    <property type="match status" value="1"/>
</dbReference>
<feature type="domain" description="Palmitoyltransferase DHHC" evidence="8">
    <location>
        <begin position="98"/>
        <end position="225"/>
    </location>
</feature>
<dbReference type="OrthoDB" id="4096362at2759"/>
<keyword evidence="6 7" id="KW-0012">Acyltransferase</keyword>
<evidence type="ECO:0000256" key="5">
    <source>
        <dbReference type="ARBA" id="ARBA00023136"/>
    </source>
</evidence>
<name>E4XER3_OIKDI</name>
<dbReference type="EMBL" id="FN654675">
    <property type="protein sequence ID" value="CBY35773.1"/>
    <property type="molecule type" value="Genomic_DNA"/>
</dbReference>
<dbReference type="InParanoid" id="E4XER3"/>
<comment type="catalytic activity">
    <reaction evidence="7">
        <text>L-cysteinyl-[protein] + hexadecanoyl-CoA = S-hexadecanoyl-L-cysteinyl-[protein] + CoA</text>
        <dbReference type="Rhea" id="RHEA:36683"/>
        <dbReference type="Rhea" id="RHEA-COMP:10131"/>
        <dbReference type="Rhea" id="RHEA-COMP:11032"/>
        <dbReference type="ChEBI" id="CHEBI:29950"/>
        <dbReference type="ChEBI" id="CHEBI:57287"/>
        <dbReference type="ChEBI" id="CHEBI:57379"/>
        <dbReference type="ChEBI" id="CHEBI:74151"/>
        <dbReference type="EC" id="2.3.1.225"/>
    </reaction>
</comment>
<dbReference type="EMBL" id="FN653042">
    <property type="protein sequence ID" value="CBY19560.1"/>
    <property type="molecule type" value="Genomic_DNA"/>
</dbReference>
<gene>
    <name evidence="9" type="ORF">GSOID_T00008707001</name>
    <name evidence="10" type="ORF">GSOID_T00028238001</name>
</gene>
<evidence type="ECO:0000256" key="6">
    <source>
        <dbReference type="ARBA" id="ARBA00023315"/>
    </source>
</evidence>
<dbReference type="InterPro" id="IPR039859">
    <property type="entry name" value="PFA4/ZDH16/20/ERF2-like"/>
</dbReference>
<dbReference type="GO" id="GO:0005794">
    <property type="term" value="C:Golgi apparatus"/>
    <property type="evidence" value="ECO:0007669"/>
    <property type="project" value="TreeGrafter"/>
</dbReference>
<dbReference type="GO" id="GO:0006612">
    <property type="term" value="P:protein targeting to membrane"/>
    <property type="evidence" value="ECO:0007669"/>
    <property type="project" value="TreeGrafter"/>
</dbReference>
<keyword evidence="3 7" id="KW-0812">Transmembrane</keyword>
<keyword evidence="4 7" id="KW-1133">Transmembrane helix</keyword>
<evidence type="ECO:0000256" key="1">
    <source>
        <dbReference type="ARBA" id="ARBA00004141"/>
    </source>
</evidence>
<accession>E4XER3</accession>
<dbReference type="GO" id="GO:0016020">
    <property type="term" value="C:membrane"/>
    <property type="evidence" value="ECO:0007669"/>
    <property type="project" value="UniProtKB-SubCell"/>
</dbReference>
<feature type="transmembrane region" description="Helical" evidence="7">
    <location>
        <begin position="40"/>
        <end position="62"/>
    </location>
</feature>
<evidence type="ECO:0000256" key="3">
    <source>
        <dbReference type="ARBA" id="ARBA00022692"/>
    </source>
</evidence>
<evidence type="ECO:0000313" key="10">
    <source>
        <dbReference type="EMBL" id="CBY35773.1"/>
    </source>
</evidence>
<dbReference type="InterPro" id="IPR001594">
    <property type="entry name" value="Palmitoyltrfase_DHHC"/>
</dbReference>
<evidence type="ECO:0000256" key="7">
    <source>
        <dbReference type="RuleBase" id="RU079119"/>
    </source>
</evidence>
<keyword evidence="2 7" id="KW-0808">Transferase</keyword>
<feature type="transmembrane region" description="Helical" evidence="7">
    <location>
        <begin position="186"/>
        <end position="209"/>
    </location>
</feature>
<dbReference type="AlphaFoldDB" id="E4XER3"/>
<feature type="transmembrane region" description="Helical" evidence="7">
    <location>
        <begin position="145"/>
        <end position="171"/>
    </location>
</feature>
<reference evidence="9" key="1">
    <citation type="journal article" date="2010" name="Science">
        <title>Plasticity of animal genome architecture unmasked by rapid evolution of a pelagic tunicate.</title>
        <authorList>
            <person name="Denoeud F."/>
            <person name="Henriet S."/>
            <person name="Mungpakdee S."/>
            <person name="Aury J.M."/>
            <person name="Da Silva C."/>
            <person name="Brinkmann H."/>
            <person name="Mikhaleva J."/>
            <person name="Olsen L.C."/>
            <person name="Jubin C."/>
            <person name="Canestro C."/>
            <person name="Bouquet J.M."/>
            <person name="Danks G."/>
            <person name="Poulain J."/>
            <person name="Campsteijn C."/>
            <person name="Adamski M."/>
            <person name="Cross I."/>
            <person name="Yadetie F."/>
            <person name="Muffato M."/>
            <person name="Louis A."/>
            <person name="Butcher S."/>
            <person name="Tsagkogeorga G."/>
            <person name="Konrad A."/>
            <person name="Singh S."/>
            <person name="Jensen M.F."/>
            <person name="Cong E.H."/>
            <person name="Eikeseth-Otteraa H."/>
            <person name="Noel B."/>
            <person name="Anthouard V."/>
            <person name="Porcel B.M."/>
            <person name="Kachouri-Lafond R."/>
            <person name="Nishino A."/>
            <person name="Ugolini M."/>
            <person name="Chourrout P."/>
            <person name="Nishida H."/>
            <person name="Aasland R."/>
            <person name="Huzurbazar S."/>
            <person name="Westhof E."/>
            <person name="Delsuc F."/>
            <person name="Lehrach H."/>
            <person name="Reinhardt R."/>
            <person name="Weissenbach J."/>
            <person name="Roy S.W."/>
            <person name="Artiguenave F."/>
            <person name="Postlethwait J.H."/>
            <person name="Manak J.R."/>
            <person name="Thompson E.M."/>
            <person name="Jaillon O."/>
            <person name="Du Pasquier L."/>
            <person name="Boudinot P."/>
            <person name="Liberles D.A."/>
            <person name="Volff J.N."/>
            <person name="Philippe H."/>
            <person name="Lenhard B."/>
            <person name="Roest Crollius H."/>
            <person name="Wincker P."/>
            <person name="Chourrout D."/>
        </authorList>
    </citation>
    <scope>NUCLEOTIDE SEQUENCE [LARGE SCALE GENOMIC DNA]</scope>
</reference>
<dbReference type="PROSITE" id="PS50216">
    <property type="entry name" value="DHHC"/>
    <property type="match status" value="1"/>
</dbReference>
<dbReference type="PANTHER" id="PTHR22883">
    <property type="entry name" value="ZINC FINGER DHHC DOMAIN CONTAINING PROTEIN"/>
    <property type="match status" value="1"/>
</dbReference>
<sequence>MGTFKRLVPVAVALLLKIGITVAFYCYPGRELLNIEENNGLRWLTLADIIVFVLTMVHFITASTMDPGILPRVPAEDVIEDDLMPLYKNININNVAVQMKWCSTCKFYRPPRSSHCSVCDNCVQDFDHHCPWLGNCIGRRNYRFFCWYLATLSRITLHMVFTFTCSLVYIFVAKKEEDFSATQKEVVISIIICSLVFLLFLFVCGLTMFHTYLITNGRTTYEQFSARYPKESPFDQGCTFNWHRIFCNSIPPSVINNLPSFQVTNPHAFHDTYGGNENGRAKNYIVRKDHNTSQFVKLIGNEQIESGSIGSCNDIGLGHSEMDLRASQSQGNLSLANLPNGIAASIQNLAVQTQKSGLVCSLPESEEYANIGGNSNSKQDDIVKVTDF</sequence>
<evidence type="ECO:0000313" key="9">
    <source>
        <dbReference type="EMBL" id="CBY19560.1"/>
    </source>
</evidence>
<evidence type="ECO:0000256" key="4">
    <source>
        <dbReference type="ARBA" id="ARBA00022989"/>
    </source>
</evidence>
<proteinExistence type="inferred from homology"/>
<feature type="transmembrane region" description="Helical" evidence="7">
    <location>
        <begin position="7"/>
        <end position="28"/>
    </location>
</feature>
<organism evidence="9">
    <name type="scientific">Oikopleura dioica</name>
    <name type="common">Tunicate</name>
    <dbReference type="NCBI Taxonomy" id="34765"/>
    <lineage>
        <taxon>Eukaryota</taxon>
        <taxon>Metazoa</taxon>
        <taxon>Chordata</taxon>
        <taxon>Tunicata</taxon>
        <taxon>Appendicularia</taxon>
        <taxon>Copelata</taxon>
        <taxon>Oikopleuridae</taxon>
        <taxon>Oikopleura</taxon>
    </lineage>
</organism>
<evidence type="ECO:0000313" key="11">
    <source>
        <dbReference type="Proteomes" id="UP000001307"/>
    </source>
</evidence>
<keyword evidence="5 7" id="KW-0472">Membrane</keyword>
<keyword evidence="11" id="KW-1185">Reference proteome</keyword>
<dbReference type="GO" id="GO:0019706">
    <property type="term" value="F:protein-cysteine S-palmitoyltransferase activity"/>
    <property type="evidence" value="ECO:0007669"/>
    <property type="project" value="UniProtKB-EC"/>
</dbReference>
<comment type="domain">
    <text evidence="7">The DHHC domain is required for palmitoyltransferase activity.</text>
</comment>
<comment type="subcellular location">
    <subcellularLocation>
        <location evidence="1">Membrane</location>
        <topology evidence="1">Multi-pass membrane protein</topology>
    </subcellularLocation>
</comment>
<dbReference type="Proteomes" id="UP000001307">
    <property type="component" value="Unassembled WGS sequence"/>
</dbReference>
<dbReference type="PANTHER" id="PTHR22883:SF488">
    <property type="entry name" value="PALMITOYLTRANSFERASE"/>
    <property type="match status" value="1"/>
</dbReference>
<dbReference type="EC" id="2.3.1.225" evidence="7"/>
<dbReference type="Proteomes" id="UP000011014">
    <property type="component" value="Unassembled WGS sequence"/>
</dbReference>
<comment type="similarity">
    <text evidence="7">Belongs to the DHHC palmitoyltransferase family.</text>
</comment>